<dbReference type="PANTHER" id="PTHR21654">
    <property type="entry name" value="FI21293P1"/>
    <property type="match status" value="1"/>
</dbReference>
<gene>
    <name evidence="8" type="primary">GT-2</name>
    <name evidence="8" type="ORF">QJS10_CPB11g01941</name>
</gene>
<dbReference type="Gene3D" id="1.10.10.60">
    <property type="entry name" value="Homeodomain-like"/>
    <property type="match status" value="1"/>
</dbReference>
<keyword evidence="3" id="KW-0238">DNA-binding</keyword>
<reference evidence="8" key="1">
    <citation type="journal article" date="2023" name="Nat. Commun.">
        <title>Diploid and tetraploid genomes of Acorus and the evolution of monocots.</title>
        <authorList>
            <person name="Ma L."/>
            <person name="Liu K.W."/>
            <person name="Li Z."/>
            <person name="Hsiao Y.Y."/>
            <person name="Qi Y."/>
            <person name="Fu T."/>
            <person name="Tang G.D."/>
            <person name="Zhang D."/>
            <person name="Sun W.H."/>
            <person name="Liu D.K."/>
            <person name="Li Y."/>
            <person name="Chen G.Z."/>
            <person name="Liu X.D."/>
            <person name="Liao X.Y."/>
            <person name="Jiang Y.T."/>
            <person name="Yu X."/>
            <person name="Hao Y."/>
            <person name="Huang J."/>
            <person name="Zhao X.W."/>
            <person name="Ke S."/>
            <person name="Chen Y.Y."/>
            <person name="Wu W.L."/>
            <person name="Hsu J.L."/>
            <person name="Lin Y.F."/>
            <person name="Huang M.D."/>
            <person name="Li C.Y."/>
            <person name="Huang L."/>
            <person name="Wang Z.W."/>
            <person name="Zhao X."/>
            <person name="Zhong W.Y."/>
            <person name="Peng D.H."/>
            <person name="Ahmad S."/>
            <person name="Lan S."/>
            <person name="Zhang J.S."/>
            <person name="Tsai W.C."/>
            <person name="Van de Peer Y."/>
            <person name="Liu Z.J."/>
        </authorList>
    </citation>
    <scope>NUCLEOTIDE SEQUENCE</scope>
    <source>
        <strain evidence="8">CP</strain>
    </source>
</reference>
<organism evidence="8 9">
    <name type="scientific">Acorus calamus</name>
    <name type="common">Sweet flag</name>
    <dbReference type="NCBI Taxonomy" id="4465"/>
    <lineage>
        <taxon>Eukaryota</taxon>
        <taxon>Viridiplantae</taxon>
        <taxon>Streptophyta</taxon>
        <taxon>Embryophyta</taxon>
        <taxon>Tracheophyta</taxon>
        <taxon>Spermatophyta</taxon>
        <taxon>Magnoliopsida</taxon>
        <taxon>Liliopsida</taxon>
        <taxon>Acoraceae</taxon>
        <taxon>Acorus</taxon>
    </lineage>
</organism>
<reference evidence="8" key="2">
    <citation type="submission" date="2023-06" db="EMBL/GenBank/DDBJ databases">
        <authorList>
            <person name="Ma L."/>
            <person name="Liu K.-W."/>
            <person name="Li Z."/>
            <person name="Hsiao Y.-Y."/>
            <person name="Qi Y."/>
            <person name="Fu T."/>
            <person name="Tang G."/>
            <person name="Zhang D."/>
            <person name="Sun W.-H."/>
            <person name="Liu D.-K."/>
            <person name="Li Y."/>
            <person name="Chen G.-Z."/>
            <person name="Liu X.-D."/>
            <person name="Liao X.-Y."/>
            <person name="Jiang Y.-T."/>
            <person name="Yu X."/>
            <person name="Hao Y."/>
            <person name="Huang J."/>
            <person name="Zhao X.-W."/>
            <person name="Ke S."/>
            <person name="Chen Y.-Y."/>
            <person name="Wu W.-L."/>
            <person name="Hsu J.-L."/>
            <person name="Lin Y.-F."/>
            <person name="Huang M.-D."/>
            <person name="Li C.-Y."/>
            <person name="Huang L."/>
            <person name="Wang Z.-W."/>
            <person name="Zhao X."/>
            <person name="Zhong W.-Y."/>
            <person name="Peng D.-H."/>
            <person name="Ahmad S."/>
            <person name="Lan S."/>
            <person name="Zhang J.-S."/>
            <person name="Tsai W.-C."/>
            <person name="Van De Peer Y."/>
            <person name="Liu Z.-J."/>
        </authorList>
    </citation>
    <scope>NUCLEOTIDE SEQUENCE</scope>
    <source>
        <strain evidence="8">CP</strain>
        <tissue evidence="8">Leaves</tissue>
    </source>
</reference>
<evidence type="ECO:0000256" key="1">
    <source>
        <dbReference type="ARBA" id="ARBA00004123"/>
    </source>
</evidence>
<feature type="region of interest" description="Disordered" evidence="6">
    <location>
        <begin position="235"/>
        <end position="254"/>
    </location>
</feature>
<feature type="domain" description="Myb-like" evidence="7">
    <location>
        <begin position="450"/>
        <end position="514"/>
    </location>
</feature>
<accession>A0AAV9DVF1</accession>
<feature type="compositionally biased region" description="Basic residues" evidence="6">
    <location>
        <begin position="330"/>
        <end position="339"/>
    </location>
</feature>
<feature type="compositionally biased region" description="Basic and acidic residues" evidence="6">
    <location>
        <begin position="155"/>
        <end position="164"/>
    </location>
</feature>
<dbReference type="GO" id="GO:0006355">
    <property type="term" value="P:regulation of DNA-templated transcription"/>
    <property type="evidence" value="ECO:0007669"/>
    <property type="project" value="UniProtKB-ARBA"/>
</dbReference>
<feature type="region of interest" description="Disordered" evidence="6">
    <location>
        <begin position="47"/>
        <end position="83"/>
    </location>
</feature>
<feature type="region of interest" description="Disordered" evidence="6">
    <location>
        <begin position="310"/>
        <end position="339"/>
    </location>
</feature>
<keyword evidence="5" id="KW-0539">Nucleus</keyword>
<dbReference type="GO" id="GO:0003677">
    <property type="term" value="F:DNA binding"/>
    <property type="evidence" value="ECO:0007669"/>
    <property type="project" value="UniProtKB-KW"/>
</dbReference>
<evidence type="ECO:0000313" key="8">
    <source>
        <dbReference type="EMBL" id="KAK1305020.1"/>
    </source>
</evidence>
<feature type="compositionally biased region" description="Low complexity" evidence="6">
    <location>
        <begin position="199"/>
        <end position="215"/>
    </location>
</feature>
<dbReference type="PANTHER" id="PTHR21654:SF31">
    <property type="entry name" value="OS02G0104500 PROTEIN"/>
    <property type="match status" value="1"/>
</dbReference>
<keyword evidence="9" id="KW-1185">Reference proteome</keyword>
<dbReference type="Proteomes" id="UP001180020">
    <property type="component" value="Unassembled WGS sequence"/>
</dbReference>
<feature type="region of interest" description="Disordered" evidence="6">
    <location>
        <begin position="199"/>
        <end position="230"/>
    </location>
</feature>
<evidence type="ECO:0000256" key="5">
    <source>
        <dbReference type="ARBA" id="ARBA00023242"/>
    </source>
</evidence>
<evidence type="ECO:0000256" key="4">
    <source>
        <dbReference type="ARBA" id="ARBA00023163"/>
    </source>
</evidence>
<name>A0AAV9DVF1_ACOCL</name>
<feature type="region of interest" description="Disordered" evidence="6">
    <location>
        <begin position="609"/>
        <end position="666"/>
    </location>
</feature>
<feature type="compositionally biased region" description="Acidic residues" evidence="6">
    <location>
        <begin position="618"/>
        <end position="642"/>
    </location>
</feature>
<dbReference type="PROSITE" id="PS50090">
    <property type="entry name" value="MYB_LIKE"/>
    <property type="match status" value="1"/>
</dbReference>
<feature type="region of interest" description="Disordered" evidence="6">
    <location>
        <begin position="142"/>
        <end position="183"/>
    </location>
</feature>
<sequence>MEYTDITQHLLSRRKREMQSSFNVPELQQFMVDNCCSPLFSISTADLNIHGGGGPPKHHHQHHQPPPPPQLMHHHHHHPQQQRFLHPVPITQQFLEQYNTFHAYEQQRRLHHHLGLDQGPSGSDNPPAAAFLAPNFKLSVNVNDSGGGDDDNDEGLLRGDDGSDGRGTSVTPHRWQREEDSSIKQPFWKPLEIDYINRNNNDSTTTTNNNDNNNNDNHKRMRDKLDTSPSPIKYFKKSNESSDININHNSDEGNHSGSNYGIFGELEAIYSTHGGGGGGGSALTIENHPPVAQLAAQQPALRNPIEAVDRGSDASIGEEPPQKKPTMTHQKPRKKKSMRRHLTSMAAFFEGLMNKLTEQQECLHKTFLDAMERRDRERIERDEAWRRQEASRAAREAATRAQERALASSREAAIVSFLENFTGETINLPTTAAAAAAEKEEVAAGGGEQSQLANPNRWPKAEVQALIRVRSGLETRFQEPALKGPLWEEVSASMARLGYRRSAKRCKEKWENINKYFRKTKDSPKKRPQHTKTCPYFQQLDQLYSNKAHPPIAANAAERKDDVGLLQAMIGSAEKNPHHNYVGNKVGEMENLSVDFDNAEAGKGLLELGRGERRIADEGDDEGDDDDDDDDDECNEEGEEGDNQEHIREQEREHSQSTSLLFGLES</sequence>
<evidence type="ECO:0000256" key="3">
    <source>
        <dbReference type="ARBA" id="ARBA00023125"/>
    </source>
</evidence>
<keyword evidence="4" id="KW-0804">Transcription</keyword>
<evidence type="ECO:0000259" key="7">
    <source>
        <dbReference type="PROSITE" id="PS50090"/>
    </source>
</evidence>
<dbReference type="SMART" id="SM00717">
    <property type="entry name" value="SANT"/>
    <property type="match status" value="1"/>
</dbReference>
<proteinExistence type="predicted"/>
<dbReference type="GO" id="GO:0005634">
    <property type="term" value="C:nucleus"/>
    <property type="evidence" value="ECO:0007669"/>
    <property type="project" value="UniProtKB-SubCell"/>
</dbReference>
<comment type="subcellular location">
    <subcellularLocation>
        <location evidence="1">Nucleus</location>
    </subcellularLocation>
</comment>
<evidence type="ECO:0000256" key="2">
    <source>
        <dbReference type="ARBA" id="ARBA00023015"/>
    </source>
</evidence>
<comment type="caution">
    <text evidence="8">The sequence shown here is derived from an EMBL/GenBank/DDBJ whole genome shotgun (WGS) entry which is preliminary data.</text>
</comment>
<dbReference type="Pfam" id="PF13837">
    <property type="entry name" value="Myb_DNA-bind_4"/>
    <property type="match status" value="1"/>
</dbReference>
<dbReference type="FunFam" id="1.10.10.60:FF:000092">
    <property type="entry name" value="Trihelix transcription factor GT-2"/>
    <property type="match status" value="1"/>
</dbReference>
<evidence type="ECO:0000313" key="9">
    <source>
        <dbReference type="Proteomes" id="UP001180020"/>
    </source>
</evidence>
<dbReference type="EMBL" id="JAUJYO010000011">
    <property type="protein sequence ID" value="KAK1305020.1"/>
    <property type="molecule type" value="Genomic_DNA"/>
</dbReference>
<keyword evidence="2" id="KW-0805">Transcription regulation</keyword>
<protein>
    <submittedName>
        <fullName evidence="8">Trihelix transcription factor GT-2</fullName>
    </submittedName>
</protein>
<dbReference type="AlphaFoldDB" id="A0AAV9DVF1"/>
<dbReference type="InterPro" id="IPR044822">
    <property type="entry name" value="Myb_DNA-bind_4"/>
</dbReference>
<feature type="compositionally biased region" description="Basic and acidic residues" evidence="6">
    <location>
        <begin position="643"/>
        <end position="655"/>
    </location>
</feature>
<evidence type="ECO:0000256" key="6">
    <source>
        <dbReference type="SAM" id="MobiDB-lite"/>
    </source>
</evidence>
<dbReference type="CDD" id="cd12203">
    <property type="entry name" value="GT1"/>
    <property type="match status" value="1"/>
</dbReference>
<dbReference type="InterPro" id="IPR001005">
    <property type="entry name" value="SANT/Myb"/>
</dbReference>